<organism evidence="2 3">
    <name type="scientific">Entomospira entomophila</name>
    <dbReference type="NCBI Taxonomy" id="2719988"/>
    <lineage>
        <taxon>Bacteria</taxon>
        <taxon>Pseudomonadati</taxon>
        <taxon>Spirochaetota</taxon>
        <taxon>Spirochaetia</taxon>
        <taxon>Spirochaetales</taxon>
        <taxon>Spirochaetaceae</taxon>
        <taxon>Entomospira</taxon>
    </lineage>
</organism>
<keyword evidence="1" id="KW-1133">Transmembrane helix</keyword>
<feature type="transmembrane region" description="Helical" evidence="1">
    <location>
        <begin position="81"/>
        <end position="103"/>
    </location>
</feature>
<evidence type="ECO:0000256" key="1">
    <source>
        <dbReference type="SAM" id="Phobius"/>
    </source>
</evidence>
<reference evidence="2 3" key="1">
    <citation type="submission" date="2020-03" db="EMBL/GenBank/DDBJ databases">
        <title>Spirochaetal bacteria isolated from arthropods constitute a novel genus Entomospira genus novum within the order Spirochaetales.</title>
        <authorList>
            <person name="Grana-Miraglia L."/>
            <person name="Sikutova S."/>
            <person name="Fingerle V."/>
            <person name="Sing A."/>
            <person name="Castillo-Ramirez S."/>
            <person name="Margos G."/>
            <person name="Rudolf I."/>
        </authorList>
    </citation>
    <scope>NUCLEOTIDE SEQUENCE [LARGE SCALE GENOMIC DNA]</scope>
    <source>
        <strain evidence="2 3">BR193</strain>
    </source>
</reference>
<evidence type="ECO:0000313" key="2">
    <source>
        <dbReference type="EMBL" id="NIZ41032.1"/>
    </source>
</evidence>
<dbReference type="AlphaFoldDB" id="A0A968GAP2"/>
<protein>
    <submittedName>
        <fullName evidence="2">Uncharacterized protein</fullName>
    </submittedName>
</protein>
<keyword evidence="1" id="KW-0812">Transmembrane</keyword>
<feature type="transmembrane region" description="Helical" evidence="1">
    <location>
        <begin position="6"/>
        <end position="23"/>
    </location>
</feature>
<proteinExistence type="predicted"/>
<dbReference type="Proteomes" id="UP000711995">
    <property type="component" value="Unassembled WGS sequence"/>
</dbReference>
<keyword evidence="3" id="KW-1185">Reference proteome</keyword>
<sequence length="104" mass="12237">MSNLLFGMSVIIFVYIPGIRLGLKCNEELKKIGKNHGCYPDGFWVTNGTFIIDPSFKRLIKENSEVKDEMKRILKNYRKKTFYLTFGRFIGIFIITISIQHFFF</sequence>
<name>A0A968GAP2_9SPIO</name>
<keyword evidence="1" id="KW-0472">Membrane</keyword>
<dbReference type="EMBL" id="JAATLJ010000001">
    <property type="protein sequence ID" value="NIZ41032.1"/>
    <property type="molecule type" value="Genomic_DNA"/>
</dbReference>
<dbReference type="RefSeq" id="WP_167700614.1">
    <property type="nucleotide sequence ID" value="NZ_CP118174.1"/>
</dbReference>
<comment type="caution">
    <text evidence="2">The sequence shown here is derived from an EMBL/GenBank/DDBJ whole genome shotgun (WGS) entry which is preliminary data.</text>
</comment>
<accession>A0A968GAP2</accession>
<evidence type="ECO:0000313" key="3">
    <source>
        <dbReference type="Proteomes" id="UP000711995"/>
    </source>
</evidence>
<gene>
    <name evidence="2" type="ORF">HCT14_05895</name>
</gene>